<dbReference type="EMBL" id="DS268112">
    <property type="protein sequence ID" value="KMM70626.1"/>
    <property type="molecule type" value="Genomic_DNA"/>
</dbReference>
<dbReference type="Proteomes" id="UP000054567">
    <property type="component" value="Unassembled WGS sequence"/>
</dbReference>
<dbReference type="VEuPathDB" id="FungiDB:CPAG_06937"/>
<name>A0A0J6FC88_COCPO</name>
<reference evidence="2" key="2">
    <citation type="journal article" date="2009" name="Genome Res.">
        <title>Comparative genomic analyses of the human fungal pathogens Coccidioides and their relatives.</title>
        <authorList>
            <person name="Sharpton T.J."/>
            <person name="Stajich J.E."/>
            <person name="Rounsley S.D."/>
            <person name="Gardner M.J."/>
            <person name="Wortman J.R."/>
            <person name="Jordar V.S."/>
            <person name="Maiti R."/>
            <person name="Kodira C.D."/>
            <person name="Neafsey D.E."/>
            <person name="Zeng Q."/>
            <person name="Hung C.-Y."/>
            <person name="McMahan C."/>
            <person name="Muszewska A."/>
            <person name="Grynberg M."/>
            <person name="Mandel M.A."/>
            <person name="Kellner E.M."/>
            <person name="Barker B.M."/>
            <person name="Galgiani J.N."/>
            <person name="Orbach M.J."/>
            <person name="Kirkland T.N."/>
            <person name="Cole G.T."/>
            <person name="Henn M.R."/>
            <person name="Birren B.W."/>
            <person name="Taylor J.W."/>
        </authorList>
    </citation>
    <scope>NUCLEOTIDE SEQUENCE [LARGE SCALE GENOMIC DNA]</scope>
    <source>
        <strain evidence="2">RMSCC 3488</strain>
    </source>
</reference>
<reference evidence="1 2" key="1">
    <citation type="submission" date="2007-06" db="EMBL/GenBank/DDBJ databases">
        <title>The Genome Sequence of Coccidioides posadasii RMSCC_3488.</title>
        <authorList>
            <consortium name="Coccidioides Genome Resources Consortium"/>
            <consortium name="The Broad Institute Genome Sequencing Platform"/>
            <person name="Henn M.R."/>
            <person name="Sykes S."/>
            <person name="Young S."/>
            <person name="Jaffe D."/>
            <person name="Berlin A."/>
            <person name="Alvarez P."/>
            <person name="Butler J."/>
            <person name="Gnerre S."/>
            <person name="Grabherr M."/>
            <person name="Mauceli E."/>
            <person name="Brockman W."/>
            <person name="Kodira C."/>
            <person name="Alvarado L."/>
            <person name="Zeng Q."/>
            <person name="Crawford M."/>
            <person name="Antoine C."/>
            <person name="Devon K."/>
            <person name="Galgiani J."/>
            <person name="Orsborn K."/>
            <person name="Lewis M.L."/>
            <person name="Nusbaum C."/>
            <person name="Galagan J."/>
            <person name="Birren B."/>
        </authorList>
    </citation>
    <scope>NUCLEOTIDE SEQUENCE [LARGE SCALE GENOMIC DNA]</scope>
    <source>
        <strain evidence="1 2">RMSCC 3488</strain>
    </source>
</reference>
<proteinExistence type="predicted"/>
<organism evidence="1 2">
    <name type="scientific">Coccidioides posadasii RMSCC 3488</name>
    <dbReference type="NCBI Taxonomy" id="454284"/>
    <lineage>
        <taxon>Eukaryota</taxon>
        <taxon>Fungi</taxon>
        <taxon>Dikarya</taxon>
        <taxon>Ascomycota</taxon>
        <taxon>Pezizomycotina</taxon>
        <taxon>Eurotiomycetes</taxon>
        <taxon>Eurotiomycetidae</taxon>
        <taxon>Onygenales</taxon>
        <taxon>Onygenaceae</taxon>
        <taxon>Coccidioides</taxon>
    </lineage>
</organism>
<gene>
    <name evidence="1" type="ORF">CPAG_06937</name>
</gene>
<evidence type="ECO:0000313" key="1">
    <source>
        <dbReference type="EMBL" id="KMM70626.1"/>
    </source>
</evidence>
<protein>
    <submittedName>
        <fullName evidence="1">Uncharacterized protein</fullName>
    </submittedName>
</protein>
<sequence>MPHAWGSRGRYTHCAPVDHDPVRAFAYLEPTENHGPRSSSVIRVARVVVQDVRPHAARSQVSTVHGSWRLWSFVFACRGAQIAWHAGSSLLLQDTSICAL</sequence>
<evidence type="ECO:0000313" key="2">
    <source>
        <dbReference type="Proteomes" id="UP000054567"/>
    </source>
</evidence>
<reference evidence="2" key="3">
    <citation type="journal article" date="2010" name="Genome Res.">
        <title>Population genomic sequencing of Coccidioides fungi reveals recent hybridization and transposon control.</title>
        <authorList>
            <person name="Neafsey D.E."/>
            <person name="Barker B.M."/>
            <person name="Sharpton T.J."/>
            <person name="Stajich J.E."/>
            <person name="Park D.J."/>
            <person name="Whiston E."/>
            <person name="Hung C.-Y."/>
            <person name="McMahan C."/>
            <person name="White J."/>
            <person name="Sykes S."/>
            <person name="Heiman D."/>
            <person name="Young S."/>
            <person name="Zeng Q."/>
            <person name="Abouelleil A."/>
            <person name="Aftuck L."/>
            <person name="Bessette D."/>
            <person name="Brown A."/>
            <person name="FitzGerald M."/>
            <person name="Lui A."/>
            <person name="Macdonald J.P."/>
            <person name="Priest M."/>
            <person name="Orbach M.J."/>
            <person name="Galgiani J.N."/>
            <person name="Kirkland T.N."/>
            <person name="Cole G.T."/>
            <person name="Birren B.W."/>
            <person name="Henn M.R."/>
            <person name="Taylor J.W."/>
            <person name="Rounsley S.D."/>
        </authorList>
    </citation>
    <scope>NUCLEOTIDE SEQUENCE [LARGE SCALE GENOMIC DNA]</scope>
    <source>
        <strain evidence="2">RMSCC 3488</strain>
    </source>
</reference>
<accession>A0A0J6FC88</accession>
<dbReference type="AlphaFoldDB" id="A0A0J6FC88"/>